<protein>
    <submittedName>
        <fullName evidence="1">Uncharacterized protein</fullName>
    </submittedName>
</protein>
<name>A0A448V674_BARVI</name>
<proteinExistence type="predicted"/>
<organism evidence="1 2">
    <name type="scientific">Bartonella vinsonii</name>
    <name type="common">Rochalimaea vinsonii</name>
    <dbReference type="NCBI Taxonomy" id="33047"/>
    <lineage>
        <taxon>Bacteria</taxon>
        <taxon>Pseudomonadati</taxon>
        <taxon>Pseudomonadota</taxon>
        <taxon>Alphaproteobacteria</taxon>
        <taxon>Hyphomicrobiales</taxon>
        <taxon>Bartonellaceae</taxon>
        <taxon>Bartonella</taxon>
    </lineage>
</organism>
<evidence type="ECO:0000313" key="1">
    <source>
        <dbReference type="EMBL" id="VEJ45263.1"/>
    </source>
</evidence>
<dbReference type="AlphaFoldDB" id="A0A448V674"/>
<dbReference type="EMBL" id="LR134529">
    <property type="protein sequence ID" value="VEJ45263.1"/>
    <property type="molecule type" value="Genomic_DNA"/>
</dbReference>
<evidence type="ECO:0000313" key="2">
    <source>
        <dbReference type="Proteomes" id="UP000274201"/>
    </source>
</evidence>
<sequence length="191" mass="22061">MRESYNIRVFHSTCKTVNYHYESMGCPKIIGQLREPNGRISRAKSPREAVDTLAIEMRAKRFGLMLQEAKNPLAGSYIGRLCLQGVLTQDQYDAAQKYLQIRNNYLCAKGLPSAVFNEMPSSTDDKARDKWVEFATEQFFNMQEVIKEAQCLYRQYNLYAAIQYLVIEDQMLPHLVSSLRVALNALQKHFH</sequence>
<dbReference type="Proteomes" id="UP000274201">
    <property type="component" value="Chromosome"/>
</dbReference>
<accession>A0A448V674</accession>
<gene>
    <name evidence="1" type="ORF">NCTC12905_00912</name>
</gene>
<reference evidence="1 2" key="1">
    <citation type="submission" date="2018-12" db="EMBL/GenBank/DDBJ databases">
        <authorList>
            <consortium name="Pathogen Informatics"/>
        </authorList>
    </citation>
    <scope>NUCLEOTIDE SEQUENCE [LARGE SCALE GENOMIC DNA]</scope>
    <source>
        <strain evidence="1 2">NCTC12905</strain>
    </source>
</reference>